<organism evidence="3 4">
    <name type="scientific">Saprolegnia parasitica (strain CBS 223.65)</name>
    <dbReference type="NCBI Taxonomy" id="695850"/>
    <lineage>
        <taxon>Eukaryota</taxon>
        <taxon>Sar</taxon>
        <taxon>Stramenopiles</taxon>
        <taxon>Oomycota</taxon>
        <taxon>Saprolegniomycetes</taxon>
        <taxon>Saprolegniales</taxon>
        <taxon>Saprolegniaceae</taxon>
        <taxon>Saprolegnia</taxon>
    </lineage>
</organism>
<dbReference type="GO" id="GO:0003723">
    <property type="term" value="F:RNA binding"/>
    <property type="evidence" value="ECO:0007669"/>
    <property type="project" value="UniProtKB-UniRule"/>
</dbReference>
<dbReference type="PROSITE" id="PS50102">
    <property type="entry name" value="RRM"/>
    <property type="match status" value="1"/>
</dbReference>
<dbReference type="RefSeq" id="XP_012200536.1">
    <property type="nucleotide sequence ID" value="XM_012345146.1"/>
</dbReference>
<dbReference type="SUPFAM" id="SSF54928">
    <property type="entry name" value="RNA-binding domain, RBD"/>
    <property type="match status" value="1"/>
</dbReference>
<reference evidence="3 4" key="1">
    <citation type="journal article" date="2013" name="PLoS Genet.">
        <title>Distinctive expansion of potential virulence genes in the genome of the oomycete fish pathogen Saprolegnia parasitica.</title>
        <authorList>
            <person name="Jiang R.H."/>
            <person name="de Bruijn I."/>
            <person name="Haas B.J."/>
            <person name="Belmonte R."/>
            <person name="Lobach L."/>
            <person name="Christie J."/>
            <person name="van den Ackerveken G."/>
            <person name="Bottin A."/>
            <person name="Bulone V."/>
            <person name="Diaz-Moreno S.M."/>
            <person name="Dumas B."/>
            <person name="Fan L."/>
            <person name="Gaulin E."/>
            <person name="Govers F."/>
            <person name="Grenville-Briggs L.J."/>
            <person name="Horner N.R."/>
            <person name="Levin J.Z."/>
            <person name="Mammella M."/>
            <person name="Meijer H.J."/>
            <person name="Morris P."/>
            <person name="Nusbaum C."/>
            <person name="Oome S."/>
            <person name="Phillips A.J."/>
            <person name="van Rooyen D."/>
            <person name="Rzeszutek E."/>
            <person name="Saraiva M."/>
            <person name="Secombes C.J."/>
            <person name="Seidl M.F."/>
            <person name="Snel B."/>
            <person name="Stassen J.H."/>
            <person name="Sykes S."/>
            <person name="Tripathy S."/>
            <person name="van den Berg H."/>
            <person name="Vega-Arreguin J.C."/>
            <person name="Wawra S."/>
            <person name="Young S.K."/>
            <person name="Zeng Q."/>
            <person name="Dieguez-Uribeondo J."/>
            <person name="Russ C."/>
            <person name="Tyler B.M."/>
            <person name="van West P."/>
        </authorList>
    </citation>
    <scope>NUCLEOTIDE SEQUENCE [LARGE SCALE GENOMIC DNA]</scope>
    <source>
        <strain evidence="3 4">CBS 223.65</strain>
    </source>
</reference>
<protein>
    <recommendedName>
        <fullName evidence="2">RRM domain-containing protein</fullName>
    </recommendedName>
</protein>
<dbReference type="InterPro" id="IPR000504">
    <property type="entry name" value="RRM_dom"/>
</dbReference>
<evidence type="ECO:0000313" key="3">
    <source>
        <dbReference type="EMBL" id="KDO28799.1"/>
    </source>
</evidence>
<dbReference type="EMBL" id="KK583209">
    <property type="protein sequence ID" value="KDO28799.1"/>
    <property type="molecule type" value="Genomic_DNA"/>
</dbReference>
<dbReference type="Proteomes" id="UP000030745">
    <property type="component" value="Unassembled WGS sequence"/>
</dbReference>
<dbReference type="AlphaFoldDB" id="A0A067CDH1"/>
<feature type="domain" description="RRM" evidence="2">
    <location>
        <begin position="3"/>
        <end position="74"/>
    </location>
</feature>
<dbReference type="VEuPathDB" id="FungiDB:SPRG_20006"/>
<accession>A0A067CDH1</accession>
<keyword evidence="4" id="KW-1185">Reference proteome</keyword>
<evidence type="ECO:0000256" key="1">
    <source>
        <dbReference type="PROSITE-ProRule" id="PRU00176"/>
    </source>
</evidence>
<evidence type="ECO:0000259" key="2">
    <source>
        <dbReference type="PROSITE" id="PS50102"/>
    </source>
</evidence>
<dbReference type="Gene3D" id="3.30.70.330">
    <property type="match status" value="1"/>
</dbReference>
<dbReference type="InterPro" id="IPR012677">
    <property type="entry name" value="Nucleotide-bd_a/b_plait_sf"/>
</dbReference>
<proteinExistence type="predicted"/>
<dbReference type="SMART" id="SM00360">
    <property type="entry name" value="RRM"/>
    <property type="match status" value="1"/>
</dbReference>
<dbReference type="CDD" id="cd00590">
    <property type="entry name" value="RRM_SF"/>
    <property type="match status" value="1"/>
</dbReference>
<dbReference type="GeneID" id="24141249"/>
<name>A0A067CDH1_SAPPC</name>
<evidence type="ECO:0000313" key="4">
    <source>
        <dbReference type="Proteomes" id="UP000030745"/>
    </source>
</evidence>
<keyword evidence="1" id="KW-0694">RNA-binding</keyword>
<dbReference type="KEGG" id="spar:SPRG_20006"/>
<sequence length="99" mass="10245">MAHLVSVQNLAPALTIERLRAAFKRFGKLVSVDIRDNGTGAIVYEKATSVNKATMAMNNAVVLGKRMTVVAGESQAPASSGVAAPLAERGATGFEASTL</sequence>
<dbReference type="InterPro" id="IPR035979">
    <property type="entry name" value="RBD_domain_sf"/>
</dbReference>
<dbReference type="Pfam" id="PF00076">
    <property type="entry name" value="RRM_1"/>
    <property type="match status" value="1"/>
</dbReference>
<gene>
    <name evidence="3" type="ORF">SPRG_20006</name>
</gene>